<dbReference type="InterPro" id="IPR051207">
    <property type="entry name" value="ComplexI_NDUFA9_subunit"/>
</dbReference>
<evidence type="ECO:0000313" key="4">
    <source>
        <dbReference type="Proteomes" id="UP000011087"/>
    </source>
</evidence>
<dbReference type="OMA" id="GICEIER"/>
<dbReference type="PANTHER" id="PTHR12126">
    <property type="entry name" value="NADH-UBIQUINONE OXIDOREDUCTASE 39 KDA SUBUNIT-RELATED"/>
    <property type="match status" value="1"/>
</dbReference>
<dbReference type="RefSeq" id="XP_005818872.1">
    <property type="nucleotide sequence ID" value="XM_005818815.1"/>
</dbReference>
<dbReference type="InterPro" id="IPR001509">
    <property type="entry name" value="Epimerase_deHydtase"/>
</dbReference>
<dbReference type="Gene3D" id="3.40.50.720">
    <property type="entry name" value="NAD(P)-binding Rossmann-like Domain"/>
    <property type="match status" value="1"/>
</dbReference>
<keyword evidence="4" id="KW-1185">Reference proteome</keyword>
<evidence type="ECO:0000259" key="1">
    <source>
        <dbReference type="Pfam" id="PF01370"/>
    </source>
</evidence>
<feature type="domain" description="NAD-dependent epimerase/dehydratase" evidence="1">
    <location>
        <begin position="18"/>
        <end position="201"/>
    </location>
</feature>
<dbReference type="SUPFAM" id="SSF51735">
    <property type="entry name" value="NAD(P)-binding Rossmann-fold domains"/>
    <property type="match status" value="1"/>
</dbReference>
<name>L1I751_GUITC</name>
<dbReference type="PANTHER" id="PTHR12126:SF15">
    <property type="entry name" value="NAD(P)-BINDING DOMAIN-CONTAINING PROTEIN"/>
    <property type="match status" value="1"/>
</dbReference>
<dbReference type="Proteomes" id="UP000011087">
    <property type="component" value="Unassembled WGS sequence"/>
</dbReference>
<dbReference type="KEGG" id="gtt:GUITHDRAFT_82733"/>
<dbReference type="AlphaFoldDB" id="L1I751"/>
<gene>
    <name evidence="2" type="ORF">GUITHDRAFT_82733</name>
</gene>
<dbReference type="eggNOG" id="KOG4288">
    <property type="taxonomic scope" value="Eukaryota"/>
</dbReference>
<dbReference type="InterPro" id="IPR036291">
    <property type="entry name" value="NAD(P)-bd_dom_sf"/>
</dbReference>
<reference evidence="3" key="3">
    <citation type="submission" date="2015-06" db="UniProtKB">
        <authorList>
            <consortium name="EnsemblProtists"/>
        </authorList>
    </citation>
    <scope>IDENTIFICATION</scope>
</reference>
<organism evidence="2">
    <name type="scientific">Guillardia theta (strain CCMP2712)</name>
    <name type="common">Cryptophyte</name>
    <dbReference type="NCBI Taxonomy" id="905079"/>
    <lineage>
        <taxon>Eukaryota</taxon>
        <taxon>Cryptophyceae</taxon>
        <taxon>Pyrenomonadales</taxon>
        <taxon>Geminigeraceae</taxon>
        <taxon>Guillardia</taxon>
    </lineage>
</organism>
<dbReference type="PaxDb" id="55529-EKX31892"/>
<evidence type="ECO:0000313" key="3">
    <source>
        <dbReference type="EnsemblProtists" id="EKX31892"/>
    </source>
</evidence>
<protein>
    <recommendedName>
        <fullName evidence="1">NAD-dependent epimerase/dehydratase domain-containing protein</fullName>
    </recommendedName>
</protein>
<sequence length="267" mass="28482">MASSASQASSSSAKKGKILVLGGTGFVGSNVAQLAIERGYEVVALSRRGEPTGASRSGAASKIAWRKGDATKKADIEKVMEEGGFTAVVHAIGMLFETELNKYASGSGSVPRAGSTYDEITRQTAFNAMEAAASSSSASSDPIPFAFVSAAEVRWTFDKSFEGTPLDWLRRYLIAKRAVESELIDVYGAGGLLKPIIVRPSLIWTWDRPGALLPVAAFTFGNRLGLPFVDKPVQVSTLSKAILKGLESKSEKGVYNFEGMERLAKEF</sequence>
<reference evidence="2 4" key="1">
    <citation type="journal article" date="2012" name="Nature">
        <title>Algal genomes reveal evolutionary mosaicism and the fate of nucleomorphs.</title>
        <authorList>
            <consortium name="DOE Joint Genome Institute"/>
            <person name="Curtis B.A."/>
            <person name="Tanifuji G."/>
            <person name="Burki F."/>
            <person name="Gruber A."/>
            <person name="Irimia M."/>
            <person name="Maruyama S."/>
            <person name="Arias M.C."/>
            <person name="Ball S.G."/>
            <person name="Gile G.H."/>
            <person name="Hirakawa Y."/>
            <person name="Hopkins J.F."/>
            <person name="Kuo A."/>
            <person name="Rensing S.A."/>
            <person name="Schmutz J."/>
            <person name="Symeonidi A."/>
            <person name="Elias M."/>
            <person name="Eveleigh R.J."/>
            <person name="Herman E.K."/>
            <person name="Klute M.J."/>
            <person name="Nakayama T."/>
            <person name="Obornik M."/>
            <person name="Reyes-Prieto A."/>
            <person name="Armbrust E.V."/>
            <person name="Aves S.J."/>
            <person name="Beiko R.G."/>
            <person name="Coutinho P."/>
            <person name="Dacks J.B."/>
            <person name="Durnford D.G."/>
            <person name="Fast N.M."/>
            <person name="Green B.R."/>
            <person name="Grisdale C.J."/>
            <person name="Hempel F."/>
            <person name="Henrissat B."/>
            <person name="Hoppner M.P."/>
            <person name="Ishida K."/>
            <person name="Kim E."/>
            <person name="Koreny L."/>
            <person name="Kroth P.G."/>
            <person name="Liu Y."/>
            <person name="Malik S.B."/>
            <person name="Maier U.G."/>
            <person name="McRose D."/>
            <person name="Mock T."/>
            <person name="Neilson J.A."/>
            <person name="Onodera N.T."/>
            <person name="Poole A.M."/>
            <person name="Pritham E.J."/>
            <person name="Richards T.A."/>
            <person name="Rocap G."/>
            <person name="Roy S.W."/>
            <person name="Sarai C."/>
            <person name="Schaack S."/>
            <person name="Shirato S."/>
            <person name="Slamovits C.H."/>
            <person name="Spencer D.F."/>
            <person name="Suzuki S."/>
            <person name="Worden A.Z."/>
            <person name="Zauner S."/>
            <person name="Barry K."/>
            <person name="Bell C."/>
            <person name="Bharti A.K."/>
            <person name="Crow J.A."/>
            <person name="Grimwood J."/>
            <person name="Kramer R."/>
            <person name="Lindquist E."/>
            <person name="Lucas S."/>
            <person name="Salamov A."/>
            <person name="McFadden G.I."/>
            <person name="Lane C.E."/>
            <person name="Keeling P.J."/>
            <person name="Gray M.W."/>
            <person name="Grigoriev I.V."/>
            <person name="Archibald J.M."/>
        </authorList>
    </citation>
    <scope>NUCLEOTIDE SEQUENCE</scope>
    <source>
        <strain evidence="2 4">CCMP2712</strain>
    </source>
</reference>
<dbReference type="Pfam" id="PF01370">
    <property type="entry name" value="Epimerase"/>
    <property type="match status" value="1"/>
</dbReference>
<dbReference type="EMBL" id="JH993227">
    <property type="protein sequence ID" value="EKX31892.1"/>
    <property type="molecule type" value="Genomic_DNA"/>
</dbReference>
<dbReference type="HOGENOM" id="CLU_056467_0_1_1"/>
<reference evidence="4" key="2">
    <citation type="submission" date="2012-11" db="EMBL/GenBank/DDBJ databases">
        <authorList>
            <person name="Kuo A."/>
            <person name="Curtis B.A."/>
            <person name="Tanifuji G."/>
            <person name="Burki F."/>
            <person name="Gruber A."/>
            <person name="Irimia M."/>
            <person name="Maruyama S."/>
            <person name="Arias M.C."/>
            <person name="Ball S.G."/>
            <person name="Gile G.H."/>
            <person name="Hirakawa Y."/>
            <person name="Hopkins J.F."/>
            <person name="Rensing S.A."/>
            <person name="Schmutz J."/>
            <person name="Symeonidi A."/>
            <person name="Elias M."/>
            <person name="Eveleigh R.J."/>
            <person name="Herman E.K."/>
            <person name="Klute M.J."/>
            <person name="Nakayama T."/>
            <person name="Obornik M."/>
            <person name="Reyes-Prieto A."/>
            <person name="Armbrust E.V."/>
            <person name="Aves S.J."/>
            <person name="Beiko R.G."/>
            <person name="Coutinho P."/>
            <person name="Dacks J.B."/>
            <person name="Durnford D.G."/>
            <person name="Fast N.M."/>
            <person name="Green B.R."/>
            <person name="Grisdale C."/>
            <person name="Hempe F."/>
            <person name="Henrissat B."/>
            <person name="Hoppner M.P."/>
            <person name="Ishida K.-I."/>
            <person name="Kim E."/>
            <person name="Koreny L."/>
            <person name="Kroth P.G."/>
            <person name="Liu Y."/>
            <person name="Malik S.-B."/>
            <person name="Maier U.G."/>
            <person name="McRose D."/>
            <person name="Mock T."/>
            <person name="Neilson J.A."/>
            <person name="Onodera N.T."/>
            <person name="Poole A.M."/>
            <person name="Pritham E.J."/>
            <person name="Richards T.A."/>
            <person name="Rocap G."/>
            <person name="Roy S.W."/>
            <person name="Sarai C."/>
            <person name="Schaack S."/>
            <person name="Shirato S."/>
            <person name="Slamovits C.H."/>
            <person name="Spencer D.F."/>
            <person name="Suzuki S."/>
            <person name="Worden A.Z."/>
            <person name="Zauner S."/>
            <person name="Barry K."/>
            <person name="Bell C."/>
            <person name="Bharti A.K."/>
            <person name="Crow J.A."/>
            <person name="Grimwood J."/>
            <person name="Kramer R."/>
            <person name="Lindquist E."/>
            <person name="Lucas S."/>
            <person name="Salamov A."/>
            <person name="McFadden G.I."/>
            <person name="Lane C.E."/>
            <person name="Keeling P.J."/>
            <person name="Gray M.W."/>
            <person name="Grigoriev I.V."/>
            <person name="Archibald J.M."/>
        </authorList>
    </citation>
    <scope>NUCLEOTIDE SEQUENCE</scope>
    <source>
        <strain evidence="4">CCMP2712</strain>
    </source>
</reference>
<dbReference type="GO" id="GO:0005739">
    <property type="term" value="C:mitochondrion"/>
    <property type="evidence" value="ECO:0007669"/>
    <property type="project" value="TreeGrafter"/>
</dbReference>
<dbReference type="OrthoDB" id="10259101at2759"/>
<dbReference type="STRING" id="905079.L1I751"/>
<dbReference type="GeneID" id="17288616"/>
<evidence type="ECO:0000313" key="2">
    <source>
        <dbReference type="EMBL" id="EKX31892.1"/>
    </source>
</evidence>
<accession>L1I751</accession>
<dbReference type="GO" id="GO:0044877">
    <property type="term" value="F:protein-containing complex binding"/>
    <property type="evidence" value="ECO:0007669"/>
    <property type="project" value="TreeGrafter"/>
</dbReference>
<dbReference type="EnsemblProtists" id="EKX31892">
    <property type="protein sequence ID" value="EKX31892"/>
    <property type="gene ID" value="GUITHDRAFT_82733"/>
</dbReference>
<proteinExistence type="predicted"/>